<evidence type="ECO:0000313" key="2">
    <source>
        <dbReference type="EMBL" id="OAF05469.1"/>
    </source>
</evidence>
<sequence length="430" mass="45029">MAGLLDYLYDPSGGNGGLLSRLAPSLSAIPQSAGFQQQDQPAQASPLQIGGYQMPRMGNADLYQPQEAAIPQNAQPTQGQMPQMQPEQAAGGFGAGLRGFLGNLHTGPLGAIIGGIGSAAGLQDPATQRANQTAKYLVTKGFDPALAQSVVSDPALLRAVLPQMLGISGQTDDIKEYEYAKRQEPSLSFRDFMNRKKAVSGEYSLNPVYGTDAQGNTVLLQTGKSGEAIQTKLPDGVKVSSGVDKVDLGTQWGIIDKRTGNLVGTQPKDIAGKEAAEVKGKAQGEASVALPGAVADAEQTKTKIDQLLNNEGLDSIVGPLDQFRPSWTLGEKGRDALARYNQLKGSAFLQAYGLLRGGGAITEVEGKKAEDAMARLDRAQSEADFRTALKDFRDAIDAGVSKLKARAGGGAQATPPASASTSLKQKYGLD</sequence>
<feature type="compositionally biased region" description="Low complexity" evidence="1">
    <location>
        <begin position="412"/>
        <end position="422"/>
    </location>
</feature>
<feature type="region of interest" description="Disordered" evidence="1">
    <location>
        <begin position="405"/>
        <end position="430"/>
    </location>
</feature>
<comment type="caution">
    <text evidence="2">The sequence shown here is derived from an EMBL/GenBank/DDBJ whole genome shotgun (WGS) entry which is preliminary data.</text>
</comment>
<evidence type="ECO:0000313" key="3">
    <source>
        <dbReference type="Proteomes" id="UP000076959"/>
    </source>
</evidence>
<proteinExistence type="predicted"/>
<name>A0A176YI11_9BRAD</name>
<dbReference type="Proteomes" id="UP000076959">
    <property type="component" value="Unassembled WGS sequence"/>
</dbReference>
<accession>A0A176YI11</accession>
<gene>
    <name evidence="2" type="ORF">AYJ54_00760</name>
</gene>
<keyword evidence="3" id="KW-1185">Reference proteome</keyword>
<dbReference type="EMBL" id="LUUB01000079">
    <property type="protein sequence ID" value="OAF05469.1"/>
    <property type="molecule type" value="Genomic_DNA"/>
</dbReference>
<protein>
    <submittedName>
        <fullName evidence="2">Uncharacterized protein</fullName>
    </submittedName>
</protein>
<evidence type="ECO:0000256" key="1">
    <source>
        <dbReference type="SAM" id="MobiDB-lite"/>
    </source>
</evidence>
<dbReference type="STRING" id="1505087.AYJ54_00760"/>
<dbReference type="RefSeq" id="WP_063703573.1">
    <property type="nucleotide sequence ID" value="NZ_LUUB01000079.1"/>
</dbReference>
<dbReference type="AlphaFoldDB" id="A0A176YI11"/>
<reference evidence="2 3" key="1">
    <citation type="submission" date="2016-03" db="EMBL/GenBank/DDBJ databases">
        <title>Draft Genome Sequence of the Strain BR 10245 (Bradyrhizobium sp.) isolated from nodules of Centrolobium paraense.</title>
        <authorList>
            <person name="Simoes-Araujo J.L.Sr."/>
            <person name="Barauna A.C."/>
            <person name="Silva K."/>
            <person name="Zilli J.E."/>
        </authorList>
    </citation>
    <scope>NUCLEOTIDE SEQUENCE [LARGE SCALE GENOMIC DNA]</scope>
    <source>
        <strain evidence="2 3">BR 10245</strain>
    </source>
</reference>
<organism evidence="2 3">
    <name type="scientific">Bradyrhizobium centrolobii</name>
    <dbReference type="NCBI Taxonomy" id="1505087"/>
    <lineage>
        <taxon>Bacteria</taxon>
        <taxon>Pseudomonadati</taxon>
        <taxon>Pseudomonadota</taxon>
        <taxon>Alphaproteobacteria</taxon>
        <taxon>Hyphomicrobiales</taxon>
        <taxon>Nitrobacteraceae</taxon>
        <taxon>Bradyrhizobium</taxon>
    </lineage>
</organism>
<dbReference type="OrthoDB" id="7330655at2"/>